<dbReference type="Proteomes" id="UP000244441">
    <property type="component" value="Chromosome"/>
</dbReference>
<name>A0A2S0VSS2_9ALTE</name>
<reference evidence="1 2" key="1">
    <citation type="submission" date="2018-01" db="EMBL/GenBank/DDBJ databases">
        <title>Genome sequence of a Cantenovulum-like bacteria.</title>
        <authorList>
            <person name="Tan W.R."/>
            <person name="Lau N.-S."/>
            <person name="Go F."/>
            <person name="Amirul A.-A.A."/>
        </authorList>
    </citation>
    <scope>NUCLEOTIDE SEQUENCE [LARGE SCALE GENOMIC DNA]</scope>
    <source>
        <strain evidence="1 2">CCB-QB4</strain>
    </source>
</reference>
<proteinExistence type="predicted"/>
<organism evidence="1 2">
    <name type="scientific">Saccharobesus litoralis</name>
    <dbReference type="NCBI Taxonomy" id="2172099"/>
    <lineage>
        <taxon>Bacteria</taxon>
        <taxon>Pseudomonadati</taxon>
        <taxon>Pseudomonadota</taxon>
        <taxon>Gammaproteobacteria</taxon>
        <taxon>Alteromonadales</taxon>
        <taxon>Alteromonadaceae</taxon>
        <taxon>Saccharobesus</taxon>
    </lineage>
</organism>
<gene>
    <name evidence="1" type="ORF">C2869_12710</name>
</gene>
<dbReference type="InterPro" id="IPR024409">
    <property type="entry name" value="DUF3833"/>
</dbReference>
<accession>A0A2S0VSS2</accession>
<evidence type="ECO:0000313" key="1">
    <source>
        <dbReference type="EMBL" id="AWB67247.1"/>
    </source>
</evidence>
<dbReference type="KEGG" id="cate:C2869_12710"/>
<dbReference type="EMBL" id="CP026604">
    <property type="protein sequence ID" value="AWB67247.1"/>
    <property type="molecule type" value="Genomic_DNA"/>
</dbReference>
<dbReference type="Pfam" id="PF12915">
    <property type="entry name" value="DUF3833"/>
    <property type="match status" value="1"/>
</dbReference>
<keyword evidence="2" id="KW-1185">Reference proteome</keyword>
<sequence>MSEKTIFASGIVQDHRNKVTRRFTATIIGDWQDNQGVLDETFYFADGKVEKRCWRLTKQGDKLTGTAGDVIGTAKGQVQGNTLNWQYTLKAQTDNGQVKLKLDDWLYLVDEYNLINRTKMFFWSFPVGEVTLHIAKLKKPKTTQTSADCRLK</sequence>
<protein>
    <submittedName>
        <fullName evidence="1">DUF3833 domain-containing protein</fullName>
    </submittedName>
</protein>
<dbReference type="AlphaFoldDB" id="A0A2S0VSS2"/>
<evidence type="ECO:0000313" key="2">
    <source>
        <dbReference type="Proteomes" id="UP000244441"/>
    </source>
</evidence>
<dbReference type="RefSeq" id="WP_108603294.1">
    <property type="nucleotide sequence ID" value="NZ_CP026604.1"/>
</dbReference>